<proteinExistence type="inferred from homology"/>
<evidence type="ECO:0000313" key="16">
    <source>
        <dbReference type="Proteomes" id="UP001371218"/>
    </source>
</evidence>
<dbReference type="EC" id="3.2.1.1" evidence="4 12"/>
<accession>A0ABU9BSI8</accession>
<comment type="catalytic activity">
    <reaction evidence="1 12">
        <text>Endohydrolysis of (1-&gt;4)-alpha-D-glucosidic linkages in polysaccharides containing three or more (1-&gt;4)-alpha-linked D-glucose units.</text>
        <dbReference type="EC" id="3.2.1.1"/>
    </reaction>
</comment>
<keyword evidence="16" id="KW-1185">Reference proteome</keyword>
<comment type="cofactor">
    <cofactor evidence="2">
        <name>Ca(2+)</name>
        <dbReference type="ChEBI" id="CHEBI:29108"/>
    </cofactor>
</comment>
<name>A0ABU9BSI8_9BURK</name>
<dbReference type="Gene3D" id="3.20.20.80">
    <property type="entry name" value="Glycosidases"/>
    <property type="match status" value="1"/>
</dbReference>
<keyword evidence="9 12" id="KW-0119">Carbohydrate metabolism</keyword>
<dbReference type="SMART" id="SM00632">
    <property type="entry name" value="Aamy_C"/>
    <property type="match status" value="1"/>
</dbReference>
<reference evidence="15 16" key="1">
    <citation type="submission" date="2024-04" db="EMBL/GenBank/DDBJ databases">
        <title>Novel species of the genus Ideonella isolated from streams.</title>
        <authorList>
            <person name="Lu H."/>
        </authorList>
    </citation>
    <scope>NUCLEOTIDE SEQUENCE [LARGE SCALE GENOMIC DNA]</scope>
    <source>
        <strain evidence="15 16">DXS29W</strain>
    </source>
</reference>
<dbReference type="InterPro" id="IPR013780">
    <property type="entry name" value="Glyco_hydro_b"/>
</dbReference>
<evidence type="ECO:0000256" key="5">
    <source>
        <dbReference type="ARBA" id="ARBA00017303"/>
    </source>
</evidence>
<dbReference type="SMART" id="SM00642">
    <property type="entry name" value="Aamy"/>
    <property type="match status" value="1"/>
</dbReference>
<dbReference type="SUPFAM" id="SSF51011">
    <property type="entry name" value="Glycosyl hydrolase domain"/>
    <property type="match status" value="1"/>
</dbReference>
<evidence type="ECO:0000256" key="13">
    <source>
        <dbReference type="SAM" id="SignalP"/>
    </source>
</evidence>
<dbReference type="PANTHER" id="PTHR43447">
    <property type="entry name" value="ALPHA-AMYLASE"/>
    <property type="match status" value="1"/>
</dbReference>
<protein>
    <recommendedName>
        <fullName evidence="5 12">Alpha-amylase</fullName>
        <ecNumber evidence="4 12">3.2.1.1</ecNumber>
    </recommendedName>
</protein>
<dbReference type="InterPro" id="IPR006048">
    <property type="entry name" value="A-amylase/branching_C"/>
</dbReference>
<evidence type="ECO:0000256" key="7">
    <source>
        <dbReference type="ARBA" id="ARBA00022801"/>
    </source>
</evidence>
<dbReference type="Pfam" id="PF00686">
    <property type="entry name" value="CBM_20"/>
    <property type="match status" value="1"/>
</dbReference>
<dbReference type="InterPro" id="IPR002044">
    <property type="entry name" value="CBM20"/>
</dbReference>
<evidence type="ECO:0000256" key="3">
    <source>
        <dbReference type="ARBA" id="ARBA00008061"/>
    </source>
</evidence>
<comment type="similarity">
    <text evidence="3 11">Belongs to the glycosyl hydrolase 13 family.</text>
</comment>
<keyword evidence="13" id="KW-0732">Signal</keyword>
<keyword evidence="7 12" id="KW-0378">Hydrolase</keyword>
<sequence length="626" mass="67132">MKNDRRQGLLTTPLLAAIAAGLTATAAQAALNPRDTSVQMFQWSWNDIATECTQWLGPQGYGGVQISPPGASKVANGWWGVYQPVNYASLSSRMGNASQLQTMIDTCHAAGVRVYADIVVNQMADGSGTATDGSTWNADTLSYPFFSAFDFHSRCDIQPSDYNQANTRDRVMNCRMGGLPDLATENSYVQGQIVNYLRTLLNMGVDGFRIDAAKHMPASALQSIMNAVKSTNPLTKAGEPIWVTQEIIPDGGVTRSDYFSIGTVNEFQFTYAMRDVFRGTNGLTLSSIPSIMGTWGNWGGSWGFMQPQFATIFINNWDTERQDSLNTANYTGAINDTAGTKRYDLANIFMLAQGYGEAQLHSGFRFTNKDADRPTASPYLNGVPQINVAWDFVHRWADISNIVKFRSAMNGQPQQNWIVGNNGNQVTFNRGTTGFVALNNSASAWTQTFNTRLPAGTYCNIVQGTLAADGQSCTGGTVTVDASGNAPITVAANNGGSTVPAVVIYTGQKVAGGGGGDGTCAVTFKIANANTSWGENLYVVGNQTALGNWTPAKGFALTIQGTGGANATWKGTVALPAKTAIQYKYVKWNGTTAVWESNQPTPSGNREITTCAKGTTKAQNDGNFKF</sequence>
<evidence type="ECO:0000256" key="1">
    <source>
        <dbReference type="ARBA" id="ARBA00000548"/>
    </source>
</evidence>
<dbReference type="PRINTS" id="PR00110">
    <property type="entry name" value="ALPHAAMYLASE"/>
</dbReference>
<evidence type="ECO:0000256" key="8">
    <source>
        <dbReference type="ARBA" id="ARBA00022837"/>
    </source>
</evidence>
<dbReference type="InterPro" id="IPR031319">
    <property type="entry name" value="A-amylase_C"/>
</dbReference>
<comment type="caution">
    <text evidence="15">The sequence shown here is derived from an EMBL/GenBank/DDBJ whole genome shotgun (WGS) entry which is preliminary data.</text>
</comment>
<dbReference type="InterPro" id="IPR006046">
    <property type="entry name" value="Alpha_amylase"/>
</dbReference>
<feature type="signal peptide" evidence="13">
    <location>
        <begin position="1"/>
        <end position="29"/>
    </location>
</feature>
<gene>
    <name evidence="15" type="ORF">AACH06_12345</name>
</gene>
<feature type="chain" id="PRO_5046317036" description="Alpha-amylase" evidence="13">
    <location>
        <begin position="30"/>
        <end position="626"/>
    </location>
</feature>
<evidence type="ECO:0000256" key="9">
    <source>
        <dbReference type="ARBA" id="ARBA00023277"/>
    </source>
</evidence>
<organism evidence="15 16">
    <name type="scientific">Ideonella lacteola</name>
    <dbReference type="NCBI Taxonomy" id="2984193"/>
    <lineage>
        <taxon>Bacteria</taxon>
        <taxon>Pseudomonadati</taxon>
        <taxon>Pseudomonadota</taxon>
        <taxon>Betaproteobacteria</taxon>
        <taxon>Burkholderiales</taxon>
        <taxon>Sphaerotilaceae</taxon>
        <taxon>Ideonella</taxon>
    </lineage>
</organism>
<dbReference type="SUPFAM" id="SSF51445">
    <property type="entry name" value="(Trans)glycosidases"/>
    <property type="match status" value="1"/>
</dbReference>
<dbReference type="Proteomes" id="UP001371218">
    <property type="component" value="Unassembled WGS sequence"/>
</dbReference>
<dbReference type="SUPFAM" id="SSF49452">
    <property type="entry name" value="Starch-binding domain-like"/>
    <property type="match status" value="1"/>
</dbReference>
<dbReference type="CDD" id="cd11317">
    <property type="entry name" value="AmyAc_bac_euk_AmyA"/>
    <property type="match status" value="1"/>
</dbReference>
<evidence type="ECO:0000256" key="11">
    <source>
        <dbReference type="RuleBase" id="RU003615"/>
    </source>
</evidence>
<evidence type="ECO:0000313" key="15">
    <source>
        <dbReference type="EMBL" id="MEK8031610.1"/>
    </source>
</evidence>
<dbReference type="RefSeq" id="WP_341425997.1">
    <property type="nucleotide sequence ID" value="NZ_JBBUTG010000006.1"/>
</dbReference>
<dbReference type="Gene3D" id="2.60.40.10">
    <property type="entry name" value="Immunoglobulins"/>
    <property type="match status" value="1"/>
</dbReference>
<evidence type="ECO:0000256" key="10">
    <source>
        <dbReference type="ARBA" id="ARBA00023295"/>
    </source>
</evidence>
<dbReference type="Pfam" id="PF02806">
    <property type="entry name" value="Alpha-amylase_C"/>
    <property type="match status" value="1"/>
</dbReference>
<keyword evidence="10 12" id="KW-0326">Glycosidase</keyword>
<dbReference type="SMART" id="SM01065">
    <property type="entry name" value="CBM_2"/>
    <property type="match status" value="1"/>
</dbReference>
<dbReference type="PROSITE" id="PS51166">
    <property type="entry name" value="CBM20"/>
    <property type="match status" value="1"/>
</dbReference>
<feature type="domain" description="CBM20" evidence="14">
    <location>
        <begin position="514"/>
        <end position="626"/>
    </location>
</feature>
<dbReference type="EMBL" id="JBBUTG010000006">
    <property type="protein sequence ID" value="MEK8031610.1"/>
    <property type="molecule type" value="Genomic_DNA"/>
</dbReference>
<dbReference type="InterPro" id="IPR017853">
    <property type="entry name" value="GH"/>
</dbReference>
<evidence type="ECO:0000256" key="4">
    <source>
        <dbReference type="ARBA" id="ARBA00012595"/>
    </source>
</evidence>
<evidence type="ECO:0000256" key="6">
    <source>
        <dbReference type="ARBA" id="ARBA00022723"/>
    </source>
</evidence>
<dbReference type="InterPro" id="IPR006047">
    <property type="entry name" value="GH13_cat_dom"/>
</dbReference>
<dbReference type="InterPro" id="IPR013784">
    <property type="entry name" value="Carb-bd-like_fold"/>
</dbReference>
<dbReference type="InterPro" id="IPR013783">
    <property type="entry name" value="Ig-like_fold"/>
</dbReference>
<keyword evidence="8" id="KW-0106">Calcium</keyword>
<dbReference type="Pfam" id="PF00128">
    <property type="entry name" value="Alpha-amylase"/>
    <property type="match status" value="1"/>
</dbReference>
<dbReference type="Gene3D" id="2.60.40.1180">
    <property type="entry name" value="Golgi alpha-mannosidase II"/>
    <property type="match status" value="1"/>
</dbReference>
<evidence type="ECO:0000256" key="12">
    <source>
        <dbReference type="RuleBase" id="RU361134"/>
    </source>
</evidence>
<evidence type="ECO:0000256" key="2">
    <source>
        <dbReference type="ARBA" id="ARBA00001913"/>
    </source>
</evidence>
<evidence type="ECO:0000259" key="14">
    <source>
        <dbReference type="PROSITE" id="PS51166"/>
    </source>
</evidence>
<keyword evidence="6" id="KW-0479">Metal-binding</keyword>